<accession>A0ABT7T2V8</accession>
<protein>
    <submittedName>
        <fullName evidence="2">DUF1801 domain-containing protein</fullName>
    </submittedName>
</protein>
<name>A0ABT7T2V8_9ALTE</name>
<feature type="domain" description="YdhG-like" evidence="1">
    <location>
        <begin position="20"/>
        <end position="118"/>
    </location>
</feature>
<comment type="caution">
    <text evidence="2">The sequence shown here is derived from an EMBL/GenBank/DDBJ whole genome shotgun (WGS) entry which is preliminary data.</text>
</comment>
<evidence type="ECO:0000313" key="2">
    <source>
        <dbReference type="EMBL" id="MDM7862094.1"/>
    </source>
</evidence>
<evidence type="ECO:0000259" key="1">
    <source>
        <dbReference type="Pfam" id="PF08818"/>
    </source>
</evidence>
<dbReference type="SUPFAM" id="SSF159888">
    <property type="entry name" value="YdhG-like"/>
    <property type="match status" value="1"/>
</dbReference>
<evidence type="ECO:0000313" key="3">
    <source>
        <dbReference type="Proteomes" id="UP001234343"/>
    </source>
</evidence>
<proteinExistence type="predicted"/>
<keyword evidence="3" id="KW-1185">Reference proteome</keyword>
<dbReference type="Proteomes" id="UP001234343">
    <property type="component" value="Unassembled WGS sequence"/>
</dbReference>
<reference evidence="2 3" key="1">
    <citation type="submission" date="2023-06" db="EMBL/GenBank/DDBJ databases">
        <title>Alteromonas sp. ASW11-36 isolated from intertidal sand.</title>
        <authorList>
            <person name="Li Y."/>
        </authorList>
    </citation>
    <scope>NUCLEOTIDE SEQUENCE [LARGE SCALE GENOMIC DNA]</scope>
    <source>
        <strain evidence="2 3">ASW11-36</strain>
    </source>
</reference>
<dbReference type="EMBL" id="JAUCBP010000013">
    <property type="protein sequence ID" value="MDM7862094.1"/>
    <property type="molecule type" value="Genomic_DNA"/>
</dbReference>
<sequence>MQHNCESPQAYMASLDQDWRKALIEDISASIRSLAPDSVPFIKYGMLAFGTPEAAVQVDGDAICCMNAQKNYVSVYVGDVKRVDPTGAVFQTFDCGRSCVRIKRTKAAQTDTIQQLLVATVDDWRQRIS</sequence>
<gene>
    <name evidence="2" type="ORF">QTP81_15930</name>
</gene>
<dbReference type="Pfam" id="PF08818">
    <property type="entry name" value="DUF1801"/>
    <property type="match status" value="1"/>
</dbReference>
<dbReference type="Gene3D" id="3.90.1150.200">
    <property type="match status" value="1"/>
</dbReference>
<dbReference type="RefSeq" id="WP_289366845.1">
    <property type="nucleotide sequence ID" value="NZ_JAUCBP010000013.1"/>
</dbReference>
<dbReference type="InterPro" id="IPR014922">
    <property type="entry name" value="YdhG-like"/>
</dbReference>
<organism evidence="2 3">
    <name type="scientific">Alteromonas arenosi</name>
    <dbReference type="NCBI Taxonomy" id="3055817"/>
    <lineage>
        <taxon>Bacteria</taxon>
        <taxon>Pseudomonadati</taxon>
        <taxon>Pseudomonadota</taxon>
        <taxon>Gammaproteobacteria</taxon>
        <taxon>Alteromonadales</taxon>
        <taxon>Alteromonadaceae</taxon>
        <taxon>Alteromonas/Salinimonas group</taxon>
        <taxon>Alteromonas</taxon>
    </lineage>
</organism>